<dbReference type="GO" id="GO:0016491">
    <property type="term" value="F:oxidoreductase activity"/>
    <property type="evidence" value="ECO:0007669"/>
    <property type="project" value="InterPro"/>
</dbReference>
<proteinExistence type="predicted"/>
<comment type="caution">
    <text evidence="2">The sequence shown here is derived from an EMBL/GenBank/DDBJ whole genome shotgun (WGS) entry which is preliminary data.</text>
</comment>
<protein>
    <submittedName>
        <fullName evidence="2">NAD(P)H-dependent oxidoreductase</fullName>
    </submittedName>
</protein>
<dbReference type="InterPro" id="IPR029039">
    <property type="entry name" value="Flavoprotein-like_sf"/>
</dbReference>
<sequence>TDTAHAPRPEPGALDVLVLCASRRAGSLNGHLAELAARTIEATGLKTRQVNIKEVDTPSYDDDSEHAGGLPPGAEEFAELLRAANALVIASPEYNASMPGMLKNLIDWVSRLRPQPFNELQTLLMSASPSMSGGNRGLWALRVPLEHLGARVYPDMFSLAQAHTAFGADGRIADATLQARFEGNVQNFVQLAEAAVHYPCAKKAWVEFLGERAEFEGAEEQLDR</sequence>
<evidence type="ECO:0000313" key="2">
    <source>
        <dbReference type="EMBL" id="MBR7838456.1"/>
    </source>
</evidence>
<feature type="non-terminal residue" evidence="2">
    <location>
        <position position="1"/>
    </location>
</feature>
<accession>A0A941EWB8</accession>
<dbReference type="GO" id="GO:0005829">
    <property type="term" value="C:cytosol"/>
    <property type="evidence" value="ECO:0007669"/>
    <property type="project" value="TreeGrafter"/>
</dbReference>
<dbReference type="Proteomes" id="UP000675781">
    <property type="component" value="Unassembled WGS sequence"/>
</dbReference>
<evidence type="ECO:0000313" key="3">
    <source>
        <dbReference type="Proteomes" id="UP000675781"/>
    </source>
</evidence>
<dbReference type="GO" id="GO:0010181">
    <property type="term" value="F:FMN binding"/>
    <property type="evidence" value="ECO:0007669"/>
    <property type="project" value="TreeGrafter"/>
</dbReference>
<dbReference type="AlphaFoldDB" id="A0A941EWB8"/>
<gene>
    <name evidence="2" type="ORF">KDL01_34640</name>
</gene>
<reference evidence="2" key="1">
    <citation type="submission" date="2021-04" db="EMBL/GenBank/DDBJ databases">
        <title>Genome based classification of Actinospica acidithermotolerans sp. nov., an actinobacterium isolated from an Indonesian hot spring.</title>
        <authorList>
            <person name="Kusuma A.B."/>
            <person name="Putra K.E."/>
            <person name="Nafisah S."/>
            <person name="Loh J."/>
            <person name="Nouioui I."/>
            <person name="Goodfellow M."/>
        </authorList>
    </citation>
    <scope>NUCLEOTIDE SEQUENCE</scope>
    <source>
        <strain evidence="2">CSCA 57</strain>
    </source>
</reference>
<dbReference type="Gene3D" id="3.40.50.360">
    <property type="match status" value="1"/>
</dbReference>
<feature type="domain" description="NADPH-dependent FMN reductase-like" evidence="1">
    <location>
        <begin position="15"/>
        <end position="163"/>
    </location>
</feature>
<dbReference type="PANTHER" id="PTHR30543">
    <property type="entry name" value="CHROMATE REDUCTASE"/>
    <property type="match status" value="1"/>
</dbReference>
<organism evidence="2 3">
    <name type="scientific">Actinospica durhamensis</name>
    <dbReference type="NCBI Taxonomy" id="1508375"/>
    <lineage>
        <taxon>Bacteria</taxon>
        <taxon>Bacillati</taxon>
        <taxon>Actinomycetota</taxon>
        <taxon>Actinomycetes</taxon>
        <taxon>Catenulisporales</taxon>
        <taxon>Actinospicaceae</taxon>
        <taxon>Actinospica</taxon>
    </lineage>
</organism>
<dbReference type="Pfam" id="PF03358">
    <property type="entry name" value="FMN_red"/>
    <property type="match status" value="1"/>
</dbReference>
<name>A0A941EWB8_9ACTN</name>
<dbReference type="EMBL" id="JAGSOG010000292">
    <property type="protein sequence ID" value="MBR7838456.1"/>
    <property type="molecule type" value="Genomic_DNA"/>
</dbReference>
<dbReference type="SUPFAM" id="SSF52218">
    <property type="entry name" value="Flavoproteins"/>
    <property type="match status" value="1"/>
</dbReference>
<dbReference type="InterPro" id="IPR005025">
    <property type="entry name" value="FMN_Rdtase-like_dom"/>
</dbReference>
<dbReference type="InterPro" id="IPR050712">
    <property type="entry name" value="NAD(P)H-dep_reductase"/>
</dbReference>
<dbReference type="PANTHER" id="PTHR30543:SF21">
    <property type="entry name" value="NAD(P)H-DEPENDENT FMN REDUCTASE LOT6"/>
    <property type="match status" value="1"/>
</dbReference>
<evidence type="ECO:0000259" key="1">
    <source>
        <dbReference type="Pfam" id="PF03358"/>
    </source>
</evidence>
<keyword evidence="3" id="KW-1185">Reference proteome</keyword>